<accession>A0ABQ5EER0</accession>
<protein>
    <submittedName>
        <fullName evidence="1">Uncharacterized protein</fullName>
    </submittedName>
</protein>
<comment type="caution">
    <text evidence="1">The sequence shown here is derived from an EMBL/GenBank/DDBJ whole genome shotgun (WGS) entry which is preliminary data.</text>
</comment>
<sequence>MPFESLNENTDYDSCDLVDTPMVGEIQNCMRIKKGKQKILTLSWYDRTLLYHTARYRPDLQFAICKWPGFFDCSKTYADADACLVVKITLRSTSGSMQLCVIELVSFGLSKKVKKRCISNTEAE</sequence>
<organism evidence="1 2">
    <name type="scientific">Tanacetum coccineum</name>
    <dbReference type="NCBI Taxonomy" id="301880"/>
    <lineage>
        <taxon>Eukaryota</taxon>
        <taxon>Viridiplantae</taxon>
        <taxon>Streptophyta</taxon>
        <taxon>Embryophyta</taxon>
        <taxon>Tracheophyta</taxon>
        <taxon>Spermatophyta</taxon>
        <taxon>Magnoliopsida</taxon>
        <taxon>eudicotyledons</taxon>
        <taxon>Gunneridae</taxon>
        <taxon>Pentapetalae</taxon>
        <taxon>asterids</taxon>
        <taxon>campanulids</taxon>
        <taxon>Asterales</taxon>
        <taxon>Asteraceae</taxon>
        <taxon>Asteroideae</taxon>
        <taxon>Anthemideae</taxon>
        <taxon>Anthemidinae</taxon>
        <taxon>Tanacetum</taxon>
    </lineage>
</organism>
<keyword evidence="2" id="KW-1185">Reference proteome</keyword>
<evidence type="ECO:0000313" key="1">
    <source>
        <dbReference type="EMBL" id="GJT49405.1"/>
    </source>
</evidence>
<name>A0ABQ5EER0_9ASTR</name>
<reference evidence="1" key="1">
    <citation type="journal article" date="2022" name="Int. J. Mol. Sci.">
        <title>Draft Genome of Tanacetum Coccineum: Genomic Comparison of Closely Related Tanacetum-Family Plants.</title>
        <authorList>
            <person name="Yamashiro T."/>
            <person name="Shiraishi A."/>
            <person name="Nakayama K."/>
            <person name="Satake H."/>
        </authorList>
    </citation>
    <scope>NUCLEOTIDE SEQUENCE</scope>
</reference>
<gene>
    <name evidence="1" type="ORF">Tco_0975562</name>
</gene>
<evidence type="ECO:0000313" key="2">
    <source>
        <dbReference type="Proteomes" id="UP001151760"/>
    </source>
</evidence>
<reference evidence="1" key="2">
    <citation type="submission" date="2022-01" db="EMBL/GenBank/DDBJ databases">
        <authorList>
            <person name="Yamashiro T."/>
            <person name="Shiraishi A."/>
            <person name="Satake H."/>
            <person name="Nakayama K."/>
        </authorList>
    </citation>
    <scope>NUCLEOTIDE SEQUENCE</scope>
</reference>
<dbReference type="Proteomes" id="UP001151760">
    <property type="component" value="Unassembled WGS sequence"/>
</dbReference>
<proteinExistence type="predicted"/>
<dbReference type="EMBL" id="BQNB010016236">
    <property type="protein sequence ID" value="GJT49405.1"/>
    <property type="molecule type" value="Genomic_DNA"/>
</dbReference>